<dbReference type="InterPro" id="IPR050312">
    <property type="entry name" value="IolE/XylAMocC-like"/>
</dbReference>
<evidence type="ECO:0000313" key="3">
    <source>
        <dbReference type="Proteomes" id="UP001200642"/>
    </source>
</evidence>
<dbReference type="Proteomes" id="UP001200642">
    <property type="component" value="Unassembled WGS sequence"/>
</dbReference>
<dbReference type="PANTHER" id="PTHR12110">
    <property type="entry name" value="HYDROXYPYRUVATE ISOMERASE"/>
    <property type="match status" value="1"/>
</dbReference>
<feature type="domain" description="Xylose isomerase-like TIM barrel" evidence="1">
    <location>
        <begin position="99"/>
        <end position="319"/>
    </location>
</feature>
<dbReference type="InterPro" id="IPR036237">
    <property type="entry name" value="Xyl_isomerase-like_sf"/>
</dbReference>
<dbReference type="EMBL" id="JAIRBC010000026">
    <property type="protein sequence ID" value="MCG2462195.1"/>
    <property type="molecule type" value="Genomic_DNA"/>
</dbReference>
<evidence type="ECO:0000259" key="1">
    <source>
        <dbReference type="Pfam" id="PF01261"/>
    </source>
</evidence>
<dbReference type="Pfam" id="PF01261">
    <property type="entry name" value="AP_endonuc_2"/>
    <property type="match status" value="1"/>
</dbReference>
<evidence type="ECO:0000313" key="2">
    <source>
        <dbReference type="EMBL" id="MCG2462195.1"/>
    </source>
</evidence>
<dbReference type="Gene3D" id="3.20.20.150">
    <property type="entry name" value="Divalent-metal-dependent TIM barrel enzymes"/>
    <property type="match status" value="1"/>
</dbReference>
<dbReference type="GO" id="GO:0016853">
    <property type="term" value="F:isomerase activity"/>
    <property type="evidence" value="ECO:0007669"/>
    <property type="project" value="UniProtKB-KW"/>
</dbReference>
<proteinExistence type="predicted"/>
<dbReference type="PANTHER" id="PTHR12110:SF41">
    <property type="entry name" value="INOSOSE DEHYDRATASE"/>
    <property type="match status" value="1"/>
</dbReference>
<dbReference type="InterPro" id="IPR006311">
    <property type="entry name" value="TAT_signal"/>
</dbReference>
<sequence>MINRRKFIKSSATMAAGTVIAPSILAACDRGSSEIDKVGLQLWSIAKTLEKDFTGGLDLLSQIGYKELELFGPYPFSTEKDKVTWKNIIPLVGFAQSGYFGHTAKELKQLLDDRDLTTPSMHIGLDTLRNKMGETAEAAHVLGQQYAGIASIPEAERSDLDGYKRMADDFNEIGAKAKANGIRFMYHNHGYGLQEIDGIIPLNLILERTDPELVFFEMDIFWTIAGGADPVKYLDANPGRYKLMHVKDMTKRVRFSGDGGNPKQWVELFPYITDAGSGVLDFKTILSHARKSGVDHFILENDAITDPKRSLEDGYKFLSTLKLTQ</sequence>
<dbReference type="PROSITE" id="PS51257">
    <property type="entry name" value="PROKAR_LIPOPROTEIN"/>
    <property type="match status" value="1"/>
</dbReference>
<dbReference type="RefSeq" id="WP_317903335.1">
    <property type="nucleotide sequence ID" value="NZ_JAIRBC010000026.1"/>
</dbReference>
<keyword evidence="3" id="KW-1185">Reference proteome</keyword>
<protein>
    <submittedName>
        <fullName evidence="2">Sugar phosphate isomerase/epimerase</fullName>
    </submittedName>
</protein>
<accession>A0AAE3JPJ8</accession>
<dbReference type="InterPro" id="IPR013022">
    <property type="entry name" value="Xyl_isomerase-like_TIM-brl"/>
</dbReference>
<dbReference type="PROSITE" id="PS51318">
    <property type="entry name" value="TAT"/>
    <property type="match status" value="1"/>
</dbReference>
<dbReference type="SUPFAM" id="SSF51658">
    <property type="entry name" value="Xylose isomerase-like"/>
    <property type="match status" value="1"/>
</dbReference>
<gene>
    <name evidence="2" type="ORF">K8352_15655</name>
</gene>
<name>A0AAE3JPJ8_9FLAO</name>
<dbReference type="AlphaFoldDB" id="A0AAE3JPJ8"/>
<reference evidence="2" key="1">
    <citation type="submission" date="2023-02" db="EMBL/GenBank/DDBJ databases">
        <title>Genome of Flavobacteriaceae gen. nov. sp. strain F89.</title>
        <authorList>
            <person name="Wang Y."/>
        </authorList>
    </citation>
    <scope>NUCLEOTIDE SEQUENCE</scope>
    <source>
        <strain evidence="2">F89</strain>
    </source>
</reference>
<comment type="caution">
    <text evidence="2">The sequence shown here is derived from an EMBL/GenBank/DDBJ whole genome shotgun (WGS) entry which is preliminary data.</text>
</comment>
<keyword evidence="2" id="KW-0413">Isomerase</keyword>
<organism evidence="2 3">
    <name type="scientific">Cerina litoralis</name>
    <dbReference type="NCBI Taxonomy" id="2874477"/>
    <lineage>
        <taxon>Bacteria</taxon>
        <taxon>Pseudomonadati</taxon>
        <taxon>Bacteroidota</taxon>
        <taxon>Flavobacteriia</taxon>
        <taxon>Flavobacteriales</taxon>
        <taxon>Flavobacteriaceae</taxon>
        <taxon>Cerina</taxon>
    </lineage>
</organism>